<protein>
    <submittedName>
        <fullName evidence="2">Uncharacterized protein</fullName>
    </submittedName>
</protein>
<dbReference type="EMBL" id="BPLR01002064">
    <property type="protein sequence ID" value="GIX69556.1"/>
    <property type="molecule type" value="Genomic_DNA"/>
</dbReference>
<name>A0AAV4MAZ6_CAEEX</name>
<feature type="region of interest" description="Disordered" evidence="1">
    <location>
        <begin position="1"/>
        <end position="41"/>
    </location>
</feature>
<gene>
    <name evidence="2" type="ORF">CEXT_693481</name>
</gene>
<dbReference type="AlphaFoldDB" id="A0AAV4MAZ6"/>
<evidence type="ECO:0000313" key="2">
    <source>
        <dbReference type="EMBL" id="GIX69556.1"/>
    </source>
</evidence>
<keyword evidence="3" id="KW-1185">Reference proteome</keyword>
<sequence>METYSSKHYTAVGKNKNEKNKNVEKKKKKKNRNNPQSISVSFPQLYRKDFLSELRSAAGRKERCRNNLVWRNDGSCVQFRGRDDRLTPIRGAAS</sequence>
<proteinExistence type="predicted"/>
<organism evidence="2 3">
    <name type="scientific">Caerostris extrusa</name>
    <name type="common">Bark spider</name>
    <name type="synonym">Caerostris bankana</name>
    <dbReference type="NCBI Taxonomy" id="172846"/>
    <lineage>
        <taxon>Eukaryota</taxon>
        <taxon>Metazoa</taxon>
        <taxon>Ecdysozoa</taxon>
        <taxon>Arthropoda</taxon>
        <taxon>Chelicerata</taxon>
        <taxon>Arachnida</taxon>
        <taxon>Araneae</taxon>
        <taxon>Araneomorphae</taxon>
        <taxon>Entelegynae</taxon>
        <taxon>Araneoidea</taxon>
        <taxon>Araneidae</taxon>
        <taxon>Caerostris</taxon>
    </lineage>
</organism>
<evidence type="ECO:0000313" key="3">
    <source>
        <dbReference type="Proteomes" id="UP001054945"/>
    </source>
</evidence>
<dbReference type="Proteomes" id="UP001054945">
    <property type="component" value="Unassembled WGS sequence"/>
</dbReference>
<comment type="caution">
    <text evidence="2">The sequence shown here is derived from an EMBL/GenBank/DDBJ whole genome shotgun (WGS) entry which is preliminary data.</text>
</comment>
<accession>A0AAV4MAZ6</accession>
<reference evidence="2 3" key="1">
    <citation type="submission" date="2021-06" db="EMBL/GenBank/DDBJ databases">
        <title>Caerostris extrusa draft genome.</title>
        <authorList>
            <person name="Kono N."/>
            <person name="Arakawa K."/>
        </authorList>
    </citation>
    <scope>NUCLEOTIDE SEQUENCE [LARGE SCALE GENOMIC DNA]</scope>
</reference>
<evidence type="ECO:0000256" key="1">
    <source>
        <dbReference type="SAM" id="MobiDB-lite"/>
    </source>
</evidence>